<dbReference type="InterPro" id="IPR013545">
    <property type="entry name" value="T2SS_protein-GspG_C"/>
</dbReference>
<dbReference type="InParanoid" id="A0A420WDW8"/>
<reference evidence="12 13" key="1">
    <citation type="submission" date="2018-10" db="EMBL/GenBank/DDBJ databases">
        <title>Genomic Encyclopedia of Type Strains, Phase IV (KMG-IV): sequencing the most valuable type-strain genomes for metagenomic binning, comparative biology and taxonomic classification.</title>
        <authorList>
            <person name="Goeker M."/>
        </authorList>
    </citation>
    <scope>NUCLEOTIDE SEQUENCE [LARGE SCALE GENOMIC DNA]</scope>
    <source>
        <strain evidence="12 13">DSM 22008</strain>
    </source>
</reference>
<evidence type="ECO:0000256" key="7">
    <source>
        <dbReference type="ARBA" id="ARBA00022692"/>
    </source>
</evidence>
<evidence type="ECO:0000256" key="3">
    <source>
        <dbReference type="ARBA" id="ARBA00020042"/>
    </source>
</evidence>
<keyword evidence="8 10" id="KW-1133">Transmembrane helix</keyword>
<dbReference type="RefSeq" id="WP_121101523.1">
    <property type="nucleotide sequence ID" value="NZ_RBII01000002.1"/>
</dbReference>
<evidence type="ECO:0000256" key="2">
    <source>
        <dbReference type="ARBA" id="ARBA00009984"/>
    </source>
</evidence>
<keyword evidence="6" id="KW-0997">Cell inner membrane</keyword>
<evidence type="ECO:0000256" key="8">
    <source>
        <dbReference type="ARBA" id="ARBA00022989"/>
    </source>
</evidence>
<dbReference type="Pfam" id="PF07963">
    <property type="entry name" value="N_methyl"/>
    <property type="match status" value="1"/>
</dbReference>
<comment type="subcellular location">
    <subcellularLocation>
        <location evidence="1">Cell inner membrane</location>
        <topology evidence="1">Single-pass membrane protein</topology>
    </subcellularLocation>
</comment>
<dbReference type="InterPro" id="IPR010054">
    <property type="entry name" value="Type2_sec_GspG"/>
</dbReference>
<dbReference type="FunCoup" id="A0A420WDW8">
    <property type="interactions" value="126"/>
</dbReference>
<sequence length="151" mass="16701">MSITAPKIEQKENDNEAGFTLVEVMVTLVIIGLLTTVVVMNVLPVQDKALVQKAQGDIKQFELALEQYRLDMFDYPEQTAGLSALKTRPSGADEARYRPGGYIKVLEKDPWGNDYGYRYPGEYGVVDVFSYGSDGEPGGEGTAKDITNWVQ</sequence>
<evidence type="ECO:0000256" key="4">
    <source>
        <dbReference type="ARBA" id="ARBA00022475"/>
    </source>
</evidence>
<comment type="caution">
    <text evidence="12">The sequence shown here is derived from an EMBL/GenBank/DDBJ whole genome shotgun (WGS) entry which is preliminary data.</text>
</comment>
<dbReference type="AlphaFoldDB" id="A0A420WDW8"/>
<keyword evidence="7 10" id="KW-0812">Transmembrane</keyword>
<keyword evidence="5" id="KW-0488">Methylation</keyword>
<dbReference type="OrthoDB" id="9795612at2"/>
<keyword evidence="4" id="KW-1003">Cell membrane</keyword>
<evidence type="ECO:0000256" key="5">
    <source>
        <dbReference type="ARBA" id="ARBA00022481"/>
    </source>
</evidence>
<evidence type="ECO:0000313" key="12">
    <source>
        <dbReference type="EMBL" id="RKQ69211.1"/>
    </source>
</evidence>
<keyword evidence="9 10" id="KW-0472">Membrane</keyword>
<feature type="domain" description="Type II secretion system protein GspG C-terminal" evidence="11">
    <location>
        <begin position="41"/>
        <end position="149"/>
    </location>
</feature>
<dbReference type="InterPro" id="IPR045584">
    <property type="entry name" value="Pilin-like"/>
</dbReference>
<dbReference type="InterPro" id="IPR000983">
    <property type="entry name" value="Bac_GSPG_pilin"/>
</dbReference>
<gene>
    <name evidence="12" type="ORF">DES40_2010</name>
</gene>
<dbReference type="GO" id="GO:0005886">
    <property type="term" value="C:plasma membrane"/>
    <property type="evidence" value="ECO:0007669"/>
    <property type="project" value="UniProtKB-SubCell"/>
</dbReference>
<accession>A0A420WDW8</accession>
<protein>
    <recommendedName>
        <fullName evidence="3">Type II secretion system core protein G</fullName>
    </recommendedName>
</protein>
<feature type="transmembrane region" description="Helical" evidence="10">
    <location>
        <begin position="20"/>
        <end position="43"/>
    </location>
</feature>
<dbReference type="GO" id="GO:0015627">
    <property type="term" value="C:type II protein secretion system complex"/>
    <property type="evidence" value="ECO:0007669"/>
    <property type="project" value="InterPro"/>
</dbReference>
<dbReference type="NCBIfam" id="TIGR01710">
    <property type="entry name" value="typeII_sec_gspG"/>
    <property type="match status" value="1"/>
</dbReference>
<evidence type="ECO:0000256" key="10">
    <source>
        <dbReference type="SAM" id="Phobius"/>
    </source>
</evidence>
<evidence type="ECO:0000256" key="1">
    <source>
        <dbReference type="ARBA" id="ARBA00004377"/>
    </source>
</evidence>
<dbReference type="GO" id="GO:0015628">
    <property type="term" value="P:protein secretion by the type II secretion system"/>
    <property type="evidence" value="ECO:0007669"/>
    <property type="project" value="InterPro"/>
</dbReference>
<organism evidence="12 13">
    <name type="scientific">Litorimonas taeanensis</name>
    <dbReference type="NCBI Taxonomy" id="568099"/>
    <lineage>
        <taxon>Bacteria</taxon>
        <taxon>Pseudomonadati</taxon>
        <taxon>Pseudomonadota</taxon>
        <taxon>Alphaproteobacteria</taxon>
        <taxon>Maricaulales</taxon>
        <taxon>Robiginitomaculaceae</taxon>
    </lineage>
</organism>
<keyword evidence="13" id="KW-1185">Reference proteome</keyword>
<dbReference type="PANTHER" id="PTHR30093:SF44">
    <property type="entry name" value="TYPE II SECRETION SYSTEM CORE PROTEIN G"/>
    <property type="match status" value="1"/>
</dbReference>
<evidence type="ECO:0000259" key="11">
    <source>
        <dbReference type="Pfam" id="PF08334"/>
    </source>
</evidence>
<proteinExistence type="inferred from homology"/>
<name>A0A420WDW8_9PROT</name>
<dbReference type="Proteomes" id="UP000282211">
    <property type="component" value="Unassembled WGS sequence"/>
</dbReference>
<dbReference type="SUPFAM" id="SSF54523">
    <property type="entry name" value="Pili subunits"/>
    <property type="match status" value="1"/>
</dbReference>
<comment type="similarity">
    <text evidence="2">Belongs to the GSP G family.</text>
</comment>
<evidence type="ECO:0000256" key="6">
    <source>
        <dbReference type="ARBA" id="ARBA00022519"/>
    </source>
</evidence>
<dbReference type="InterPro" id="IPR012902">
    <property type="entry name" value="N_methyl_site"/>
</dbReference>
<dbReference type="Pfam" id="PF08334">
    <property type="entry name" value="T2SSG"/>
    <property type="match status" value="1"/>
</dbReference>
<dbReference type="PROSITE" id="PS00409">
    <property type="entry name" value="PROKAR_NTER_METHYL"/>
    <property type="match status" value="1"/>
</dbReference>
<evidence type="ECO:0000313" key="13">
    <source>
        <dbReference type="Proteomes" id="UP000282211"/>
    </source>
</evidence>
<dbReference type="PRINTS" id="PR00813">
    <property type="entry name" value="BCTERIALGSPG"/>
</dbReference>
<evidence type="ECO:0000256" key="9">
    <source>
        <dbReference type="ARBA" id="ARBA00023136"/>
    </source>
</evidence>
<dbReference type="NCBIfam" id="TIGR02532">
    <property type="entry name" value="IV_pilin_GFxxxE"/>
    <property type="match status" value="1"/>
</dbReference>
<dbReference type="PANTHER" id="PTHR30093">
    <property type="entry name" value="GENERAL SECRETION PATHWAY PROTEIN G"/>
    <property type="match status" value="1"/>
</dbReference>
<dbReference type="EMBL" id="RBII01000002">
    <property type="protein sequence ID" value="RKQ69211.1"/>
    <property type="molecule type" value="Genomic_DNA"/>
</dbReference>
<dbReference type="Gene3D" id="3.30.700.10">
    <property type="entry name" value="Glycoprotein, Type 4 Pilin"/>
    <property type="match status" value="1"/>
</dbReference>